<sequence>MLHQLIDISVKRFVCCRKHSPTAYDHQDLESYSRVALSSFFSSNAPKKAFPTSLIRRSLQLFTISIFLLVLSSGFVYGKSTQWTGAVSSSWTDPANWNNGVPGPGDDVIIADIASGHYKPVISTDVSFASLTIKSRSFSNTVTVIGNSTINVSGNLLLNSSTELSLGAGNLTVGGSLSVRGVLTVTTGTITTGTIAIPDGGKIDMGDGNLTVNSASSVYGELDLNSGTIDFLGNLDLQADINVSGAGVVNVGTSTSSVTFTMEGGANFNLNNGTLNIYGSSSMTGGGTLNVTGGAVNFYDNSSFSGGGTLNGGSGDVYFGKNVTVAGNIYAQNSTITMDGSTWDMERGTFDPGNSTFVFSGDIQMITGPRWEDITFYNLIVTDSAQVTAHIYVTVNNSMTVDPPATFNVDNLHKLDAPASAKIYRDATIVYGGSASLAITVIGKTNTYTVVYTDGNRNYTLNNYTSGSEITVSPTITTTYSIISVRDQYGDYFPASSLSGTATITVAPDTEAPHFTHCSSNITVVADPGQCSATVWYNTPIATDNSGAYAGSIGGFSFLGMYNGHSFYLSDSKMTPEEAQAKALEVGGHLATISSKGELDFLVKKTPWDYLNTTSGTDYKYWIGFSDAKNEGDWQWVTGEPVTYTNWSTGTLIGDQPNDLVNGGVDQDWAELWNFVYDYHKSDYHDFYGEWNDGYNNSTLRAIIEFEGPKIKGEMQNEGDPTWYPAPAPGSSFSVGVHHMRFTCADVSGNTAVCPFDITVTESEPPTITASADISTSTDASSCSADISIPDPMYGDNCSVASLTWTLSGATTASSPTTGINSINNVSFNSGITTVTWTVTDAAGNSAQASMNVTVTDDEAPVIQPLSDVIIGCVDDPGTGTYVVNNIGLPGTSYYDNCTSNANLIVEYRIVHNSVTLVDFGDDSDGDPSGYAFPEGISTVSFKVIDESSNESNIESFNVEIHFKPKTQDIEYQKIN</sequence>
<dbReference type="Proteomes" id="UP000240621">
    <property type="component" value="Unassembled WGS sequence"/>
</dbReference>
<proteinExistence type="predicted"/>
<evidence type="ECO:0000259" key="3">
    <source>
        <dbReference type="PROSITE" id="PS50825"/>
    </source>
</evidence>
<evidence type="ECO:0000256" key="1">
    <source>
        <dbReference type="ARBA" id="ARBA00022737"/>
    </source>
</evidence>
<dbReference type="SUPFAM" id="SSF56436">
    <property type="entry name" value="C-type lectin-like"/>
    <property type="match status" value="1"/>
</dbReference>
<dbReference type="Pfam" id="PF02494">
    <property type="entry name" value="HYR"/>
    <property type="match status" value="1"/>
</dbReference>
<dbReference type="InterPro" id="IPR001304">
    <property type="entry name" value="C-type_lectin-like"/>
</dbReference>
<dbReference type="PANTHER" id="PTHR46343:SF2">
    <property type="entry name" value="SUSHI_VON WILLEBRAND FACTOR TYPE A_EGF_PENTRAXIN DOMAIN-CONTAINING 1"/>
    <property type="match status" value="1"/>
</dbReference>
<dbReference type="Gene3D" id="2.160.20.20">
    <property type="match status" value="1"/>
</dbReference>
<gene>
    <name evidence="4" type="ORF">CLV93_101670</name>
</gene>
<comment type="caution">
    <text evidence="4">The sequence shown here is derived from an EMBL/GenBank/DDBJ whole genome shotgun (WGS) entry which is preliminary data.</text>
</comment>
<feature type="domain" description="C-type lectin" evidence="2">
    <location>
        <begin position="562"/>
        <end position="705"/>
    </location>
</feature>
<dbReference type="Gene3D" id="3.10.100.10">
    <property type="entry name" value="Mannose-Binding Protein A, subunit A"/>
    <property type="match status" value="1"/>
</dbReference>
<dbReference type="SUPFAM" id="SSF51126">
    <property type="entry name" value="Pectin lyase-like"/>
    <property type="match status" value="1"/>
</dbReference>
<evidence type="ECO:0000313" key="4">
    <source>
        <dbReference type="EMBL" id="PSK85701.1"/>
    </source>
</evidence>
<dbReference type="InterPro" id="IPR003410">
    <property type="entry name" value="HYR_dom"/>
</dbReference>
<dbReference type="EMBL" id="PYGC01000001">
    <property type="protein sequence ID" value="PSK85701.1"/>
    <property type="molecule type" value="Genomic_DNA"/>
</dbReference>
<reference evidence="4 5" key="1">
    <citation type="submission" date="2018-03" db="EMBL/GenBank/DDBJ databases">
        <title>Genomic Encyclopedia of Archaeal and Bacterial Type Strains, Phase II (KMG-II): from individual species to whole genera.</title>
        <authorList>
            <person name="Goeker M."/>
        </authorList>
    </citation>
    <scope>NUCLEOTIDE SEQUENCE [LARGE SCALE GENOMIC DNA]</scope>
    <source>
        <strain evidence="4 5">DSM 27267</strain>
    </source>
</reference>
<dbReference type="SMART" id="SM00034">
    <property type="entry name" value="CLECT"/>
    <property type="match status" value="1"/>
</dbReference>
<dbReference type="Pfam" id="PF00059">
    <property type="entry name" value="Lectin_C"/>
    <property type="match status" value="1"/>
</dbReference>
<name>A0A2P8CL81_9BACT</name>
<dbReference type="PROSITE" id="PS50041">
    <property type="entry name" value="C_TYPE_LECTIN_2"/>
    <property type="match status" value="1"/>
</dbReference>
<dbReference type="PROSITE" id="PS50825">
    <property type="entry name" value="HYR"/>
    <property type="match status" value="1"/>
</dbReference>
<dbReference type="InterPro" id="IPR043555">
    <property type="entry name" value="SRPX-like"/>
</dbReference>
<keyword evidence="1" id="KW-0677">Repeat</keyword>
<feature type="domain" description="HYR" evidence="3">
    <location>
        <begin position="761"/>
        <end position="857"/>
    </location>
</feature>
<dbReference type="InterPro" id="IPR016187">
    <property type="entry name" value="CTDL_fold"/>
</dbReference>
<dbReference type="InterPro" id="IPR012332">
    <property type="entry name" value="Autotransporter_pectin_lyase_C"/>
</dbReference>
<organism evidence="4 5">
    <name type="scientific">Prolixibacter denitrificans</name>
    <dbReference type="NCBI Taxonomy" id="1541063"/>
    <lineage>
        <taxon>Bacteria</taxon>
        <taxon>Pseudomonadati</taxon>
        <taxon>Bacteroidota</taxon>
        <taxon>Bacteroidia</taxon>
        <taxon>Marinilabiliales</taxon>
        <taxon>Prolixibacteraceae</taxon>
        <taxon>Prolixibacter</taxon>
    </lineage>
</organism>
<dbReference type="InterPro" id="IPR016186">
    <property type="entry name" value="C-type_lectin-like/link_sf"/>
</dbReference>
<dbReference type="PANTHER" id="PTHR46343">
    <property type="entry name" value="HYR DOMAIN-CONTAINING PROTEIN"/>
    <property type="match status" value="1"/>
</dbReference>
<evidence type="ECO:0000313" key="5">
    <source>
        <dbReference type="Proteomes" id="UP000240621"/>
    </source>
</evidence>
<dbReference type="RefSeq" id="WP_146141938.1">
    <property type="nucleotide sequence ID" value="NZ_BLAU01000001.1"/>
</dbReference>
<dbReference type="AlphaFoldDB" id="A0A2P8CL81"/>
<dbReference type="OrthoDB" id="1112978at2"/>
<accession>A0A2P8CL81</accession>
<dbReference type="InterPro" id="IPR011050">
    <property type="entry name" value="Pectin_lyase_fold/virulence"/>
</dbReference>
<evidence type="ECO:0000259" key="2">
    <source>
        <dbReference type="PROSITE" id="PS50041"/>
    </source>
</evidence>
<protein>
    <submittedName>
        <fullName evidence="4">HYR domain-containing protein</fullName>
    </submittedName>
</protein>